<dbReference type="EMBL" id="MJEQ01010968">
    <property type="protein sequence ID" value="OIT19070.1"/>
    <property type="molecule type" value="Genomic_DNA"/>
</dbReference>
<keyword evidence="3" id="KW-1185">Reference proteome</keyword>
<reference evidence="2" key="1">
    <citation type="submission" date="2016-11" db="EMBL/GenBank/DDBJ databases">
        <title>The genome of Nicotiana attenuata.</title>
        <authorList>
            <person name="Xu S."/>
            <person name="Brockmoeller T."/>
            <person name="Gaquerel E."/>
            <person name="Navarro A."/>
            <person name="Kuhl H."/>
            <person name="Gase K."/>
            <person name="Ling Z."/>
            <person name="Zhou W."/>
            <person name="Kreitzer C."/>
            <person name="Stanke M."/>
            <person name="Tang H."/>
            <person name="Lyons E."/>
            <person name="Pandey P."/>
            <person name="Pandey S.P."/>
            <person name="Timmermann B."/>
            <person name="Baldwin I.T."/>
        </authorList>
    </citation>
    <scope>NUCLEOTIDE SEQUENCE [LARGE SCALE GENOMIC DNA]</scope>
    <source>
        <strain evidence="2">UT</strain>
    </source>
</reference>
<dbReference type="Proteomes" id="UP000187609">
    <property type="component" value="Unassembled WGS sequence"/>
</dbReference>
<proteinExistence type="predicted"/>
<dbReference type="Gramene" id="OIT19070">
    <property type="protein sequence ID" value="OIT19070"/>
    <property type="gene ID" value="A4A49_61800"/>
</dbReference>
<organism evidence="2 3">
    <name type="scientific">Nicotiana attenuata</name>
    <name type="common">Coyote tobacco</name>
    <dbReference type="NCBI Taxonomy" id="49451"/>
    <lineage>
        <taxon>Eukaryota</taxon>
        <taxon>Viridiplantae</taxon>
        <taxon>Streptophyta</taxon>
        <taxon>Embryophyta</taxon>
        <taxon>Tracheophyta</taxon>
        <taxon>Spermatophyta</taxon>
        <taxon>Magnoliopsida</taxon>
        <taxon>eudicotyledons</taxon>
        <taxon>Gunneridae</taxon>
        <taxon>Pentapetalae</taxon>
        <taxon>asterids</taxon>
        <taxon>lamiids</taxon>
        <taxon>Solanales</taxon>
        <taxon>Solanaceae</taxon>
        <taxon>Nicotianoideae</taxon>
        <taxon>Nicotianeae</taxon>
        <taxon>Nicotiana</taxon>
    </lineage>
</organism>
<evidence type="ECO:0000256" key="1">
    <source>
        <dbReference type="SAM" id="MobiDB-lite"/>
    </source>
</evidence>
<feature type="non-terminal residue" evidence="2">
    <location>
        <position position="1"/>
    </location>
</feature>
<name>A0A1J6JP97_NICAT</name>
<protein>
    <submittedName>
        <fullName evidence="2">Uncharacterized protein</fullName>
    </submittedName>
</protein>
<dbReference type="AlphaFoldDB" id="A0A1J6JP97"/>
<feature type="compositionally biased region" description="Acidic residues" evidence="1">
    <location>
        <begin position="1"/>
        <end position="11"/>
    </location>
</feature>
<accession>A0A1J6JP97</accession>
<gene>
    <name evidence="2" type="ORF">A4A49_61800</name>
</gene>
<feature type="region of interest" description="Disordered" evidence="1">
    <location>
        <begin position="1"/>
        <end position="56"/>
    </location>
</feature>
<feature type="compositionally biased region" description="Polar residues" evidence="1">
    <location>
        <begin position="18"/>
        <end position="27"/>
    </location>
</feature>
<evidence type="ECO:0000313" key="2">
    <source>
        <dbReference type="EMBL" id="OIT19070.1"/>
    </source>
</evidence>
<evidence type="ECO:0000313" key="3">
    <source>
        <dbReference type="Proteomes" id="UP000187609"/>
    </source>
</evidence>
<feature type="non-terminal residue" evidence="2">
    <location>
        <position position="144"/>
    </location>
</feature>
<comment type="caution">
    <text evidence="2">The sequence shown here is derived from an EMBL/GenBank/DDBJ whole genome shotgun (WGS) entry which is preliminary data.</text>
</comment>
<sequence>ESSDEEVEQEEQSVNNNGKEQQLVGNTNKDKQKQVDRPVTNMDGDGIQLIHRDVPPDKSTELQLTEMQHEVRVENIGVSTSIQSCDMAPVKGDIQLTHLIHKDQDKGNALVGKEDSQNQLAEPRVPLVAADVVKSIGKDLDEES</sequence>